<reference evidence="1 2" key="1">
    <citation type="submission" date="2019-03" db="EMBL/GenBank/DDBJ databases">
        <title>Complete genome sequence of two outbreak-associated Acinetobacter haemolyticus strains.</title>
        <authorList>
            <person name="Bai L."/>
            <person name="Zhang S.-C."/>
            <person name="Deng Y."/>
            <person name="Song C.-C."/>
            <person name="Kang G.-B."/>
            <person name="Dong Y."/>
            <person name="Wang Y."/>
            <person name="Gao F."/>
            <person name="Huang H."/>
        </authorList>
    </citation>
    <scope>NUCLEOTIDE SEQUENCE [LARGE SCALE GENOMIC DNA]</scope>
    <source>
        <strain evidence="1 2">TJR01</strain>
    </source>
</reference>
<protein>
    <submittedName>
        <fullName evidence="1">Uncharacterized protein</fullName>
    </submittedName>
</protein>
<organism evidence="1 2">
    <name type="scientific">Acinetobacter haemolyticus</name>
    <dbReference type="NCBI Taxonomy" id="29430"/>
    <lineage>
        <taxon>Bacteria</taxon>
        <taxon>Pseudomonadati</taxon>
        <taxon>Pseudomonadota</taxon>
        <taxon>Gammaproteobacteria</taxon>
        <taxon>Moraxellales</taxon>
        <taxon>Moraxellaceae</taxon>
        <taxon>Acinetobacter</taxon>
    </lineage>
</organism>
<name>A0A4V1ASC4_ACIHA</name>
<accession>A0A4V1ASC4</accession>
<dbReference type="Proteomes" id="UP000294395">
    <property type="component" value="Chromosome"/>
</dbReference>
<evidence type="ECO:0000313" key="2">
    <source>
        <dbReference type="Proteomes" id="UP000294395"/>
    </source>
</evidence>
<dbReference type="RefSeq" id="WP_134251328.1">
    <property type="nucleotide sequence ID" value="NZ_CP038009.1"/>
</dbReference>
<proteinExistence type="predicted"/>
<gene>
    <name evidence="1" type="ORF">AHTJR_01325</name>
</gene>
<evidence type="ECO:0000313" key="1">
    <source>
        <dbReference type="EMBL" id="QBQ15009.1"/>
    </source>
</evidence>
<dbReference type="EMBL" id="CP038009">
    <property type="protein sequence ID" value="QBQ15009.1"/>
    <property type="molecule type" value="Genomic_DNA"/>
</dbReference>
<sequence>MLPTKILKLRLARIAKGKAHLSTQDKLMLVTMESPDLSAHFILRLFKMSLPKQWKFKHETAEDIFYSTQLIELIETELIAAYEMHARKYAWYEQCLMYLLNFVVLHPTQQQINAYLRQLDQCLDQAPKIDLLKYFQQHYPSTQHAIALAKSYAGAEQYTQAIEQYEWAMQHATQPNEVAFFAYVNCLIQRQQQYRADVSDVAYAIDLLCRYKKPIDQKAYRKTIQNAVTAFLPPATLQSRAVETHVFADVGRSLNAIGKSMGGIFGSKNVDIPYSQQVIESAPQLLMDSHIVESLIQSDLMQVAMQRLCGSSSIEQTVSTHLLENLWLLLSQNNQALSLVTQSLRSNQLHELLNDHQLKTTSSLELGDIQTILDQGLVAYLGDARLDKHHPERSILYAQRDELVAEMIGLAIWFQQTILYPFADQQARQLQEMQKHLGEQLNDMTLSSGLFAYQYEKQQRAQDLCVWLQRKLDKGTEFEKIQAAWVSLRELKHFHLDEGEEKIAQLQRSLEHYRQIRLKQIVMVQPTVAISPVQQHDDQ</sequence>
<dbReference type="AlphaFoldDB" id="A0A4V1ASC4"/>